<dbReference type="EMBL" id="JAKWJU010000002">
    <property type="protein sequence ID" value="MCH6161564.1"/>
    <property type="molecule type" value="Genomic_DNA"/>
</dbReference>
<reference evidence="1" key="2">
    <citation type="journal article" date="2023" name="Int. J. Syst. Evol. Microbiol.">
        <title>Streptomyces marispadix sp. nov., isolated from marine beach sediment of the Northern Coast of Portugal.</title>
        <authorList>
            <person name="dos Santos J.D.N."/>
            <person name="Vitorino I.R."/>
            <person name="Kallscheuer N."/>
            <person name="Srivastava A."/>
            <person name="Krautwurst S."/>
            <person name="Marz M."/>
            <person name="Jogler C."/>
            <person name="Lobo Da Cunha A."/>
            <person name="Catita J."/>
            <person name="Goncalves H."/>
            <person name="Gonzalez I."/>
            <person name="Reyes F."/>
            <person name="Lage O.M."/>
        </authorList>
    </citation>
    <scope>NUCLEOTIDE SEQUENCE</scope>
    <source>
        <strain evidence="1">M600PL45_2</strain>
    </source>
</reference>
<evidence type="ECO:0000313" key="2">
    <source>
        <dbReference type="Proteomes" id="UP001166784"/>
    </source>
</evidence>
<gene>
    <name evidence="1" type="ORF">MMA15_14525</name>
</gene>
<protein>
    <submittedName>
        <fullName evidence="1">Uncharacterized protein</fullName>
    </submittedName>
</protein>
<keyword evidence="2" id="KW-1185">Reference proteome</keyword>
<dbReference type="RefSeq" id="WP_241060074.1">
    <property type="nucleotide sequence ID" value="NZ_JAKWJU010000002.1"/>
</dbReference>
<accession>A0ABS9SZ45</accession>
<dbReference type="Proteomes" id="UP001166784">
    <property type="component" value="Unassembled WGS sequence"/>
</dbReference>
<comment type="caution">
    <text evidence="1">The sequence shown here is derived from an EMBL/GenBank/DDBJ whole genome shotgun (WGS) entry which is preliminary data.</text>
</comment>
<proteinExistence type="predicted"/>
<reference evidence="1" key="1">
    <citation type="submission" date="2022-03" db="EMBL/GenBank/DDBJ databases">
        <authorList>
            <person name="Santos J.D.N."/>
            <person name="Kallscheuer N."/>
            <person name="Jogler C."/>
            <person name="Lage O.M."/>
        </authorList>
    </citation>
    <scope>NUCLEOTIDE SEQUENCE</scope>
    <source>
        <strain evidence="1">M600PL45_2</strain>
    </source>
</reference>
<evidence type="ECO:0000313" key="1">
    <source>
        <dbReference type="EMBL" id="MCH6161564.1"/>
    </source>
</evidence>
<name>A0ABS9SZ45_9ACTN</name>
<sequence length="102" mass="11362">MRAYAGDQEAGKTSEFEELAQSFEEPADCFRDLFLGLPGEPYDEREARTAAARDVLAELNELGRHDEIARVNAAYAAALREVAPLWDHPSKRARAPWTKDAA</sequence>
<organism evidence="1 2">
    <name type="scientific">Streptomyces marispadix</name>
    <dbReference type="NCBI Taxonomy" id="2922868"/>
    <lineage>
        <taxon>Bacteria</taxon>
        <taxon>Bacillati</taxon>
        <taxon>Actinomycetota</taxon>
        <taxon>Actinomycetes</taxon>
        <taxon>Kitasatosporales</taxon>
        <taxon>Streptomycetaceae</taxon>
        <taxon>Streptomyces</taxon>
    </lineage>
</organism>